<name>A0A4R4J5K2_9GAMM</name>
<accession>A0A4R4J5K2</accession>
<dbReference type="EMBL" id="PUJY01000039">
    <property type="protein sequence ID" value="TDB48863.1"/>
    <property type="molecule type" value="Genomic_DNA"/>
</dbReference>
<dbReference type="InterPro" id="IPR038134">
    <property type="entry name" value="YihD_sf"/>
</dbReference>
<organism evidence="1 2">
    <name type="scientific">Photorhabdus khanii subsp. guanajuatensis</name>
    <dbReference type="NCBI Taxonomy" id="2100166"/>
    <lineage>
        <taxon>Bacteria</taxon>
        <taxon>Pseudomonadati</taxon>
        <taxon>Pseudomonadota</taxon>
        <taxon>Gammaproteobacteria</taxon>
        <taxon>Enterobacterales</taxon>
        <taxon>Morganellaceae</taxon>
        <taxon>Photorhabdus</taxon>
    </lineage>
</organism>
<proteinExistence type="predicted"/>
<reference evidence="1 2" key="1">
    <citation type="journal article" date="2019" name="Int. J. Syst. Evol. Microbiol.">
        <title>Photorhabdus khanii subsp. guanajuatensis subsp. nov., isolated from Heterorhabditis atacamensis, and Photorhabdus luminescens subsp. mexicana subsp. nov., isolated from Heterorhabditis mexicana entomopathogenic nematodes.</title>
        <authorList>
            <person name="Machado R.A.R."/>
            <person name="Bruno P."/>
            <person name="Arce C.C.M."/>
            <person name="Liechti N."/>
            <person name="Kohler A."/>
            <person name="Bernal J."/>
            <person name="Bruggmann R."/>
            <person name="Turlings T.C.J."/>
        </authorList>
    </citation>
    <scope>NUCLEOTIDE SEQUENCE [LARGE SCALE GENOMIC DNA]</scope>
    <source>
        <strain evidence="1 2">MEX20-17</strain>
    </source>
</reference>
<dbReference type="AlphaFoldDB" id="A0A4R4J5K2"/>
<sequence>MRDAEATGEIPGLRKDHEADLKTALLCARGVITD</sequence>
<dbReference type="InterPro" id="IPR009383">
    <property type="entry name" value="DUF1040"/>
</dbReference>
<evidence type="ECO:0000313" key="2">
    <source>
        <dbReference type="Proteomes" id="UP000295598"/>
    </source>
</evidence>
<comment type="caution">
    <text evidence="1">The sequence shown here is derived from an EMBL/GenBank/DDBJ whole genome shotgun (WGS) entry which is preliminary data.</text>
</comment>
<dbReference type="Gene3D" id="1.10.1580.20">
    <property type="entry name" value="Protein of unknown function DUF1040"/>
    <property type="match status" value="1"/>
</dbReference>
<protein>
    <submittedName>
        <fullName evidence="1">Uncharacterized protein</fullName>
    </submittedName>
</protein>
<dbReference type="Pfam" id="PF06288">
    <property type="entry name" value="DUF1040"/>
    <property type="match status" value="1"/>
</dbReference>
<gene>
    <name evidence="1" type="ORF">C5467_18265</name>
</gene>
<evidence type="ECO:0000313" key="1">
    <source>
        <dbReference type="EMBL" id="TDB48863.1"/>
    </source>
</evidence>
<dbReference type="Proteomes" id="UP000295598">
    <property type="component" value="Unassembled WGS sequence"/>
</dbReference>